<dbReference type="SUPFAM" id="SSF51604">
    <property type="entry name" value="Enolase C-terminal domain-like"/>
    <property type="match status" value="1"/>
</dbReference>
<dbReference type="Gene3D" id="3.30.390.10">
    <property type="entry name" value="Enolase-like, N-terminal domain"/>
    <property type="match status" value="1"/>
</dbReference>
<dbReference type="GO" id="GO:0016854">
    <property type="term" value="F:racemase and epimerase activity"/>
    <property type="evidence" value="ECO:0007669"/>
    <property type="project" value="UniProtKB-ARBA"/>
</dbReference>
<keyword evidence="3" id="KW-1185">Reference proteome</keyword>
<evidence type="ECO:0000259" key="1">
    <source>
        <dbReference type="Pfam" id="PF13378"/>
    </source>
</evidence>
<sequence length="465" mass="52205">MVVCSQTRPYCNHKPGTISWQQCYRFANSMDGLKRPKQFHQFPYSFYPKAKKSKLEMKDQYNRRDFMNRLAGLSPILLYGTTGFSQKPKPISFGKAVVEKIELYRYDVNLARHFSFGVWKNRQVAFIRIISSGKSGWGEMNAGINKPGLNLEDWGQFLRPLLGKSIDDAFNMVSSHLHAKTWNWGKCEFVEMALYDLLGKLENRPALDLLGLTGNQAVHGLFPILEEDPDKVAKAAQKARDSNYKSHVKLKIFGNSKSDGELIQTAREVLGDQTYIVCDPNEGYKNWDTLTDLAQDLKYLGSCGMNGCEDPAKLTLEQWIDLQKMVDPITIIPDVILRPAHTALEMAKPGMGNAYNLHPATMGNFKSMVQLASKIKSWGHQLMIGDASLIGPGCSIWQQLAIGMGASWVEAIEKPIESDRYLPCIASKATFKDASGKHQMKRQAGFGVELDIPTLKEVVSQHHVI</sequence>
<dbReference type="OrthoDB" id="9775391at2"/>
<dbReference type="Pfam" id="PF13378">
    <property type="entry name" value="MR_MLE_C"/>
    <property type="match status" value="1"/>
</dbReference>
<dbReference type="InterPro" id="IPR029017">
    <property type="entry name" value="Enolase-like_N"/>
</dbReference>
<reference evidence="2 3" key="1">
    <citation type="submission" date="2017-04" db="EMBL/GenBank/DDBJ databases">
        <title>A new member of the family Flavobacteriaceae isolated from ascidians.</title>
        <authorList>
            <person name="Chen L."/>
        </authorList>
    </citation>
    <scope>NUCLEOTIDE SEQUENCE [LARGE SCALE GENOMIC DNA]</scope>
    <source>
        <strain evidence="2 3">HQA918</strain>
    </source>
</reference>
<dbReference type="InterPro" id="IPR034593">
    <property type="entry name" value="DgoD-like"/>
</dbReference>
<dbReference type="PANTHER" id="PTHR48080">
    <property type="entry name" value="D-GALACTONATE DEHYDRATASE-RELATED"/>
    <property type="match status" value="1"/>
</dbReference>
<dbReference type="AlphaFoldDB" id="A0A2A4G724"/>
<dbReference type="SUPFAM" id="SSF54826">
    <property type="entry name" value="Enolase N-terminal domain-like"/>
    <property type="match status" value="1"/>
</dbReference>
<dbReference type="InterPro" id="IPR036849">
    <property type="entry name" value="Enolase-like_C_sf"/>
</dbReference>
<dbReference type="EMBL" id="NBWU01000003">
    <property type="protein sequence ID" value="PCE64447.1"/>
    <property type="molecule type" value="Genomic_DNA"/>
</dbReference>
<dbReference type="InterPro" id="IPR029065">
    <property type="entry name" value="Enolase_C-like"/>
</dbReference>
<proteinExistence type="predicted"/>
<dbReference type="Gene3D" id="3.20.20.120">
    <property type="entry name" value="Enolase-like C-terminal domain"/>
    <property type="match status" value="1"/>
</dbReference>
<name>A0A2A4G724_9FLAO</name>
<evidence type="ECO:0000313" key="2">
    <source>
        <dbReference type="EMBL" id="PCE64447.1"/>
    </source>
</evidence>
<evidence type="ECO:0000313" key="3">
    <source>
        <dbReference type="Proteomes" id="UP000219559"/>
    </source>
</evidence>
<organism evidence="2 3">
    <name type="scientific">Sediminicola luteus</name>
    <dbReference type="NCBI Taxonomy" id="319238"/>
    <lineage>
        <taxon>Bacteria</taxon>
        <taxon>Pseudomonadati</taxon>
        <taxon>Bacteroidota</taxon>
        <taxon>Flavobacteriia</taxon>
        <taxon>Flavobacteriales</taxon>
        <taxon>Flavobacteriaceae</taxon>
        <taxon>Sediminicola</taxon>
    </lineage>
</organism>
<protein>
    <recommendedName>
        <fullName evidence="1">Enolase C-terminal domain-containing protein</fullName>
    </recommendedName>
</protein>
<gene>
    <name evidence="2" type="ORF">B7P33_09165</name>
</gene>
<accession>A0A2A4G724</accession>
<feature type="domain" description="Enolase C-terminal" evidence="1">
    <location>
        <begin position="232"/>
        <end position="451"/>
    </location>
</feature>
<comment type="caution">
    <text evidence="2">The sequence shown here is derived from an EMBL/GenBank/DDBJ whole genome shotgun (WGS) entry which is preliminary data.</text>
</comment>
<dbReference type="Proteomes" id="UP000219559">
    <property type="component" value="Unassembled WGS sequence"/>
</dbReference>